<keyword evidence="7" id="KW-0594">Phospholipid biosynthesis</keyword>
<dbReference type="PROSITE" id="PS50146">
    <property type="entry name" value="DAGK"/>
    <property type="match status" value="1"/>
</dbReference>
<dbReference type="PANTHER" id="PTHR12358">
    <property type="entry name" value="SPHINGOSINE KINASE"/>
    <property type="match status" value="1"/>
</dbReference>
<evidence type="ECO:0000313" key="11">
    <source>
        <dbReference type="Proteomes" id="UP001501697"/>
    </source>
</evidence>
<keyword evidence="11" id="KW-1185">Reference proteome</keyword>
<dbReference type="Pfam" id="PF19279">
    <property type="entry name" value="YegS_C"/>
    <property type="match status" value="1"/>
</dbReference>
<dbReference type="InterPro" id="IPR017438">
    <property type="entry name" value="ATP-NAD_kinase_N"/>
</dbReference>
<evidence type="ECO:0000256" key="1">
    <source>
        <dbReference type="ARBA" id="ARBA00001946"/>
    </source>
</evidence>
<dbReference type="GO" id="GO:0016301">
    <property type="term" value="F:kinase activity"/>
    <property type="evidence" value="ECO:0007669"/>
    <property type="project" value="UniProtKB-KW"/>
</dbReference>
<dbReference type="Gene3D" id="2.60.200.40">
    <property type="match status" value="1"/>
</dbReference>
<dbReference type="SUPFAM" id="SSF111331">
    <property type="entry name" value="NAD kinase/diacylglycerol kinase-like"/>
    <property type="match status" value="1"/>
</dbReference>
<dbReference type="Gene3D" id="3.40.50.10330">
    <property type="entry name" value="Probable inorganic polyphosphate/atp-NAD kinase, domain 1"/>
    <property type="match status" value="1"/>
</dbReference>
<dbReference type="InterPro" id="IPR045540">
    <property type="entry name" value="YegS/DAGK_C"/>
</dbReference>
<reference evidence="11" key="1">
    <citation type="journal article" date="2019" name="Int. J. Syst. Evol. Microbiol.">
        <title>The Global Catalogue of Microorganisms (GCM) 10K type strain sequencing project: providing services to taxonomists for standard genome sequencing and annotation.</title>
        <authorList>
            <consortium name="The Broad Institute Genomics Platform"/>
            <consortium name="The Broad Institute Genome Sequencing Center for Infectious Disease"/>
            <person name="Wu L."/>
            <person name="Ma J."/>
        </authorList>
    </citation>
    <scope>NUCLEOTIDE SEQUENCE [LARGE SCALE GENOMIC DNA]</scope>
    <source>
        <strain evidence="11">JCM 16544</strain>
    </source>
</reference>
<dbReference type="Proteomes" id="UP001501697">
    <property type="component" value="Unassembled WGS sequence"/>
</dbReference>
<evidence type="ECO:0000256" key="3">
    <source>
        <dbReference type="ARBA" id="ARBA00022679"/>
    </source>
</evidence>
<evidence type="ECO:0000256" key="7">
    <source>
        <dbReference type="ARBA" id="ARBA00023209"/>
    </source>
</evidence>
<sequence>MSQPGPRLDGVTPSRLAVVYNPVKISRDDLCDAFDAVDPDACAAADWFETSADDPGRGAAQRALEAGAELVVVAGGDGTVRAVAEVLAGTQAALGIVPQGTGNLLARNLDVPLGDVAKALTRALESEDRPIDIGWISLDGDGNDHERAFVVMVGFGLDANMLVETDEDLKDKAGWLAYVEALGRAVSDGEVVDFTLALDDGEPEQVSGHTLVIGNCGTIQGGVALLPDAVIDDGRLDLLLVSADTVVGWLDTVRSFVWDNGVRRFFEKDAPLVDSESARHLCGTRIAVDLPRPLAFEIDGEEVGDVRSFRVRLDRGALRVR</sequence>
<evidence type="ECO:0000256" key="8">
    <source>
        <dbReference type="ARBA" id="ARBA00023264"/>
    </source>
</evidence>
<dbReference type="PANTHER" id="PTHR12358:SF54">
    <property type="entry name" value="SPHINGOSINE KINASE RELATED PROTEIN"/>
    <property type="match status" value="1"/>
</dbReference>
<evidence type="ECO:0000256" key="2">
    <source>
        <dbReference type="ARBA" id="ARBA00005983"/>
    </source>
</evidence>
<protein>
    <submittedName>
        <fullName evidence="10">Diacylglycerol kinase family protein</fullName>
    </submittedName>
</protein>
<evidence type="ECO:0000259" key="9">
    <source>
        <dbReference type="PROSITE" id="PS50146"/>
    </source>
</evidence>
<keyword evidence="4" id="KW-0547">Nucleotide-binding</keyword>
<accession>A0ABP7AZN3</accession>
<comment type="similarity">
    <text evidence="2">Belongs to the diacylglycerol/lipid kinase family.</text>
</comment>
<evidence type="ECO:0000256" key="5">
    <source>
        <dbReference type="ARBA" id="ARBA00022777"/>
    </source>
</evidence>
<name>A0ABP7AZN3_9MICO</name>
<dbReference type="InterPro" id="IPR016064">
    <property type="entry name" value="NAD/diacylglycerol_kinase_sf"/>
</dbReference>
<proteinExistence type="inferred from homology"/>
<dbReference type="InterPro" id="IPR050187">
    <property type="entry name" value="Lipid_Phosphate_FormReg"/>
</dbReference>
<dbReference type="EMBL" id="BAAAYU010000005">
    <property type="protein sequence ID" value="GAA3643569.1"/>
    <property type="molecule type" value="Genomic_DNA"/>
</dbReference>
<evidence type="ECO:0000256" key="6">
    <source>
        <dbReference type="ARBA" id="ARBA00022840"/>
    </source>
</evidence>
<comment type="caution">
    <text evidence="10">The sequence shown here is derived from an EMBL/GenBank/DDBJ whole genome shotgun (WGS) entry which is preliminary data.</text>
</comment>
<dbReference type="SMART" id="SM00046">
    <property type="entry name" value="DAGKc"/>
    <property type="match status" value="1"/>
</dbReference>
<keyword evidence="3" id="KW-0808">Transferase</keyword>
<keyword evidence="7" id="KW-0444">Lipid biosynthesis</keyword>
<dbReference type="InterPro" id="IPR001206">
    <property type="entry name" value="Diacylglycerol_kinase_cat_dom"/>
</dbReference>
<gene>
    <name evidence="10" type="ORF">GCM10022200_29370</name>
</gene>
<dbReference type="Pfam" id="PF00781">
    <property type="entry name" value="DAGK_cat"/>
    <property type="match status" value="1"/>
</dbReference>
<keyword evidence="5 10" id="KW-0418">Kinase</keyword>
<evidence type="ECO:0000313" key="10">
    <source>
        <dbReference type="EMBL" id="GAA3643569.1"/>
    </source>
</evidence>
<evidence type="ECO:0000256" key="4">
    <source>
        <dbReference type="ARBA" id="ARBA00022741"/>
    </source>
</evidence>
<keyword evidence="8" id="KW-1208">Phospholipid metabolism</keyword>
<feature type="domain" description="DAGKc" evidence="9">
    <location>
        <begin position="60"/>
        <end position="140"/>
    </location>
</feature>
<keyword evidence="7" id="KW-0443">Lipid metabolism</keyword>
<comment type="cofactor">
    <cofactor evidence="1">
        <name>Mg(2+)</name>
        <dbReference type="ChEBI" id="CHEBI:18420"/>
    </cofactor>
</comment>
<keyword evidence="6" id="KW-0067">ATP-binding</keyword>
<organism evidence="10 11">
    <name type="scientific">Microbacterium awajiense</name>
    <dbReference type="NCBI Taxonomy" id="415214"/>
    <lineage>
        <taxon>Bacteria</taxon>
        <taxon>Bacillati</taxon>
        <taxon>Actinomycetota</taxon>
        <taxon>Actinomycetes</taxon>
        <taxon>Micrococcales</taxon>
        <taxon>Microbacteriaceae</taxon>
        <taxon>Microbacterium</taxon>
    </lineage>
</organism>